<feature type="chain" id="PRO_5005548671" description="Peptidase S8/S53 domain-containing protein" evidence="6">
    <location>
        <begin position="27"/>
        <end position="418"/>
    </location>
</feature>
<dbReference type="InterPro" id="IPR036852">
    <property type="entry name" value="Peptidase_S8/S53_dom_sf"/>
</dbReference>
<evidence type="ECO:0000256" key="2">
    <source>
        <dbReference type="ARBA" id="ARBA00022670"/>
    </source>
</evidence>
<reference evidence="9" key="2">
    <citation type="submission" date="2009-11" db="EMBL/GenBank/DDBJ databases">
        <title>The Genome Sequence of Allomyces macrogynus strain ATCC 38327.</title>
        <authorList>
            <consortium name="The Broad Institute Genome Sequencing Platform"/>
            <person name="Russ C."/>
            <person name="Cuomo C."/>
            <person name="Shea T."/>
            <person name="Young S.K."/>
            <person name="Zeng Q."/>
            <person name="Koehrsen M."/>
            <person name="Haas B."/>
            <person name="Borodovsky M."/>
            <person name="Guigo R."/>
            <person name="Alvarado L."/>
            <person name="Berlin A."/>
            <person name="Borenstein D."/>
            <person name="Chen Z."/>
            <person name="Engels R."/>
            <person name="Freedman E."/>
            <person name="Gellesch M."/>
            <person name="Goldberg J."/>
            <person name="Griggs A."/>
            <person name="Gujja S."/>
            <person name="Heiman D."/>
            <person name="Hepburn T."/>
            <person name="Howarth C."/>
            <person name="Jen D."/>
            <person name="Larson L."/>
            <person name="Lewis B."/>
            <person name="Mehta T."/>
            <person name="Park D."/>
            <person name="Pearson M."/>
            <person name="Roberts A."/>
            <person name="Saif S."/>
            <person name="Shenoy N."/>
            <person name="Sisk P."/>
            <person name="Stolte C."/>
            <person name="Sykes S."/>
            <person name="Walk T."/>
            <person name="White J."/>
            <person name="Yandava C."/>
            <person name="Burger G."/>
            <person name="Gray M.W."/>
            <person name="Holland P.W.H."/>
            <person name="King N."/>
            <person name="Lang F.B.F."/>
            <person name="Roger A.J."/>
            <person name="Ruiz-Trillo I."/>
            <person name="Lander E."/>
            <person name="Nusbaum C."/>
        </authorList>
    </citation>
    <scope>NUCLEOTIDE SEQUENCE [LARGE SCALE GENOMIC DNA]</scope>
    <source>
        <strain evidence="9">ATCC 38327</strain>
    </source>
</reference>
<comment type="similarity">
    <text evidence="1 5">Belongs to the peptidase S8 family.</text>
</comment>
<gene>
    <name evidence="8" type="ORF">AMAG_20630</name>
</gene>
<dbReference type="InterPro" id="IPR023828">
    <property type="entry name" value="Peptidase_S8_Ser-AS"/>
</dbReference>
<dbReference type="CDD" id="cd04077">
    <property type="entry name" value="Peptidases_S8_PCSK9_ProteinaseK_like"/>
    <property type="match status" value="1"/>
</dbReference>
<evidence type="ECO:0000313" key="9">
    <source>
        <dbReference type="Proteomes" id="UP000054350"/>
    </source>
</evidence>
<keyword evidence="6" id="KW-0732">Signal</keyword>
<dbReference type="PANTHER" id="PTHR43806">
    <property type="entry name" value="PEPTIDASE S8"/>
    <property type="match status" value="1"/>
</dbReference>
<name>A0A0L0TDC3_ALLM3</name>
<dbReference type="FunFam" id="3.40.50.200:FF:000014">
    <property type="entry name" value="Proteinase K"/>
    <property type="match status" value="1"/>
</dbReference>
<protein>
    <recommendedName>
        <fullName evidence="7">Peptidase S8/S53 domain-containing protein</fullName>
    </recommendedName>
</protein>
<evidence type="ECO:0000256" key="1">
    <source>
        <dbReference type="ARBA" id="ARBA00011073"/>
    </source>
</evidence>
<dbReference type="PROSITE" id="PS00137">
    <property type="entry name" value="SUBTILASE_HIS"/>
    <property type="match status" value="1"/>
</dbReference>
<proteinExistence type="inferred from homology"/>
<feature type="active site" description="Charge relay system" evidence="5">
    <location>
        <position position="175"/>
    </location>
</feature>
<dbReference type="STRING" id="578462.A0A0L0TDC3"/>
<evidence type="ECO:0000259" key="7">
    <source>
        <dbReference type="Pfam" id="PF00082"/>
    </source>
</evidence>
<keyword evidence="9" id="KW-1185">Reference proteome</keyword>
<organism evidence="8 9">
    <name type="scientific">Allomyces macrogynus (strain ATCC 38327)</name>
    <name type="common">Allomyces javanicus var. macrogynus</name>
    <dbReference type="NCBI Taxonomy" id="578462"/>
    <lineage>
        <taxon>Eukaryota</taxon>
        <taxon>Fungi</taxon>
        <taxon>Fungi incertae sedis</taxon>
        <taxon>Blastocladiomycota</taxon>
        <taxon>Blastocladiomycetes</taxon>
        <taxon>Blastocladiales</taxon>
        <taxon>Blastocladiaceae</taxon>
        <taxon>Allomyces</taxon>
    </lineage>
</organism>
<dbReference type="AlphaFoldDB" id="A0A0L0TDC3"/>
<keyword evidence="4 5" id="KW-0720">Serine protease</keyword>
<sequence length="418" mass="42942">MTAMPAAAAPLLLLLVLAALIVTAASDSLPPPQRWIVALKPDTAVADLLARLAPLGLALQQHPQSSIISIPPAWRAAVIEPVPQAVAAVEHTAVSLSTALSAVAFRVEEDKVINVAAPFGVGAAPPPNACVSTELNPVNWGLDRIDQPTLPLNSEYAYPCLPETKSASIVHYVLDTGIYLEHNEFEGRARWGTNVVANSTDTDENGHGTFVSGIIGGKTYGVYKAAQLVAVKALNAAGSGTISDVLRGLDWIAAQGTGGGAAIINMSVGGLFNSILNEAVERIIALGFTVVAAAGNFAIDACLVSPASARGSITVGATNITDELAYYSDTGPCIDLLAPGTGITSAFIGSPDASTTRSGTSFSAPHVSGLLGLYAATTGKTSTADLRAELRARAVKDVIKIPVTATRTPNLLAQVWGP</sequence>
<evidence type="ECO:0000256" key="6">
    <source>
        <dbReference type="SAM" id="SignalP"/>
    </source>
</evidence>
<feature type="domain" description="Peptidase S8/S53" evidence="7">
    <location>
        <begin position="173"/>
        <end position="394"/>
    </location>
</feature>
<reference evidence="8 9" key="1">
    <citation type="submission" date="2009-11" db="EMBL/GenBank/DDBJ databases">
        <title>Annotation of Allomyces macrogynus ATCC 38327.</title>
        <authorList>
            <consortium name="The Broad Institute Genome Sequencing Platform"/>
            <person name="Russ C."/>
            <person name="Cuomo C."/>
            <person name="Burger G."/>
            <person name="Gray M.W."/>
            <person name="Holland P.W.H."/>
            <person name="King N."/>
            <person name="Lang F.B.F."/>
            <person name="Roger A.J."/>
            <person name="Ruiz-Trillo I."/>
            <person name="Young S.K."/>
            <person name="Zeng Q."/>
            <person name="Gargeya S."/>
            <person name="Fitzgerald M."/>
            <person name="Haas B."/>
            <person name="Abouelleil A."/>
            <person name="Alvarado L."/>
            <person name="Arachchi H.M."/>
            <person name="Berlin A."/>
            <person name="Chapman S.B."/>
            <person name="Gearin G."/>
            <person name="Goldberg J."/>
            <person name="Griggs A."/>
            <person name="Gujja S."/>
            <person name="Hansen M."/>
            <person name="Heiman D."/>
            <person name="Howarth C."/>
            <person name="Larimer J."/>
            <person name="Lui A."/>
            <person name="MacDonald P.J.P."/>
            <person name="McCowen C."/>
            <person name="Montmayeur A."/>
            <person name="Murphy C."/>
            <person name="Neiman D."/>
            <person name="Pearson M."/>
            <person name="Priest M."/>
            <person name="Roberts A."/>
            <person name="Saif S."/>
            <person name="Shea T."/>
            <person name="Sisk P."/>
            <person name="Stolte C."/>
            <person name="Sykes S."/>
            <person name="Wortman J."/>
            <person name="Nusbaum C."/>
            <person name="Birren B."/>
        </authorList>
    </citation>
    <scope>NUCLEOTIDE SEQUENCE [LARGE SCALE GENOMIC DNA]</scope>
    <source>
        <strain evidence="8 9">ATCC 38327</strain>
    </source>
</reference>
<evidence type="ECO:0000256" key="3">
    <source>
        <dbReference type="ARBA" id="ARBA00022801"/>
    </source>
</evidence>
<dbReference type="InterPro" id="IPR015500">
    <property type="entry name" value="Peptidase_S8_subtilisin-rel"/>
</dbReference>
<feature type="signal peptide" evidence="6">
    <location>
        <begin position="1"/>
        <end position="26"/>
    </location>
</feature>
<dbReference type="InterPro" id="IPR034193">
    <property type="entry name" value="PCSK9_ProteinaseK-like"/>
</dbReference>
<feature type="active site" description="Charge relay system" evidence="5">
    <location>
        <position position="207"/>
    </location>
</feature>
<dbReference type="eggNOG" id="KOG1153">
    <property type="taxonomic scope" value="Eukaryota"/>
</dbReference>
<dbReference type="PRINTS" id="PR00723">
    <property type="entry name" value="SUBTILISIN"/>
</dbReference>
<dbReference type="OrthoDB" id="206201at2759"/>
<evidence type="ECO:0000256" key="4">
    <source>
        <dbReference type="ARBA" id="ARBA00022825"/>
    </source>
</evidence>
<dbReference type="GO" id="GO:0004252">
    <property type="term" value="F:serine-type endopeptidase activity"/>
    <property type="evidence" value="ECO:0007669"/>
    <property type="project" value="UniProtKB-UniRule"/>
</dbReference>
<dbReference type="Pfam" id="PF00082">
    <property type="entry name" value="Peptidase_S8"/>
    <property type="match status" value="1"/>
</dbReference>
<dbReference type="PROSITE" id="PS00138">
    <property type="entry name" value="SUBTILASE_SER"/>
    <property type="match status" value="1"/>
</dbReference>
<keyword evidence="2 5" id="KW-0645">Protease</keyword>
<dbReference type="GO" id="GO:0005615">
    <property type="term" value="C:extracellular space"/>
    <property type="evidence" value="ECO:0007669"/>
    <property type="project" value="TreeGrafter"/>
</dbReference>
<accession>A0A0L0TDC3</accession>
<dbReference type="InterPro" id="IPR050131">
    <property type="entry name" value="Peptidase_S8_subtilisin-like"/>
</dbReference>
<evidence type="ECO:0000256" key="5">
    <source>
        <dbReference type="PROSITE-ProRule" id="PRU01240"/>
    </source>
</evidence>
<dbReference type="InterPro" id="IPR022398">
    <property type="entry name" value="Peptidase_S8_His-AS"/>
</dbReference>
<evidence type="ECO:0000313" key="8">
    <source>
        <dbReference type="EMBL" id="KNE72903.1"/>
    </source>
</evidence>
<dbReference type="GO" id="GO:0006508">
    <property type="term" value="P:proteolysis"/>
    <property type="evidence" value="ECO:0007669"/>
    <property type="project" value="UniProtKB-KW"/>
</dbReference>
<dbReference type="PANTHER" id="PTHR43806:SF11">
    <property type="entry name" value="CEREVISIN-RELATED"/>
    <property type="match status" value="1"/>
</dbReference>
<dbReference type="PROSITE" id="PS51892">
    <property type="entry name" value="SUBTILASE"/>
    <property type="match status" value="1"/>
</dbReference>
<dbReference type="Gene3D" id="3.40.50.200">
    <property type="entry name" value="Peptidase S8/S53 domain"/>
    <property type="match status" value="1"/>
</dbReference>
<dbReference type="EMBL" id="GG745385">
    <property type="protein sequence ID" value="KNE72903.1"/>
    <property type="molecule type" value="Genomic_DNA"/>
</dbReference>
<dbReference type="SUPFAM" id="SSF52743">
    <property type="entry name" value="Subtilisin-like"/>
    <property type="match status" value="1"/>
</dbReference>
<keyword evidence="3 5" id="KW-0378">Hydrolase</keyword>
<dbReference type="InterPro" id="IPR000209">
    <property type="entry name" value="Peptidase_S8/S53_dom"/>
</dbReference>
<dbReference type="VEuPathDB" id="FungiDB:AMAG_20630"/>
<dbReference type="Proteomes" id="UP000054350">
    <property type="component" value="Unassembled WGS sequence"/>
</dbReference>
<feature type="active site" description="Charge relay system" evidence="5">
    <location>
        <position position="361"/>
    </location>
</feature>